<dbReference type="Gene3D" id="3.90.1200.10">
    <property type="match status" value="1"/>
</dbReference>
<keyword evidence="12" id="KW-0119">Carbohydrate metabolism</keyword>
<keyword evidence="11" id="KW-0320">Glycogen biosynthesis</keyword>
<proteinExistence type="inferred from homology"/>
<dbReference type="SUPFAM" id="SSF56112">
    <property type="entry name" value="Protein kinase-like (PK-like)"/>
    <property type="match status" value="1"/>
</dbReference>
<evidence type="ECO:0000256" key="3">
    <source>
        <dbReference type="ARBA" id="ARBA00011245"/>
    </source>
</evidence>
<evidence type="ECO:0000256" key="14">
    <source>
        <dbReference type="ARBA" id="ARBA00049067"/>
    </source>
</evidence>
<evidence type="ECO:0000256" key="13">
    <source>
        <dbReference type="ARBA" id="ARBA00031251"/>
    </source>
</evidence>
<dbReference type="InterPro" id="IPR011009">
    <property type="entry name" value="Kinase-like_dom_sf"/>
</dbReference>
<evidence type="ECO:0000259" key="16">
    <source>
        <dbReference type="Pfam" id="PF18085"/>
    </source>
</evidence>
<comment type="subunit">
    <text evidence="3">Monomer.</text>
</comment>
<keyword evidence="10" id="KW-0067">ATP-binding</keyword>
<comment type="catalytic activity">
    <reaction evidence="14">
        <text>D-maltose + ATP = alpha-maltose 1-phosphate + ADP + H(+)</text>
        <dbReference type="Rhea" id="RHEA:31915"/>
        <dbReference type="ChEBI" id="CHEBI:15378"/>
        <dbReference type="ChEBI" id="CHEBI:17306"/>
        <dbReference type="ChEBI" id="CHEBI:30616"/>
        <dbReference type="ChEBI" id="CHEBI:63576"/>
        <dbReference type="ChEBI" id="CHEBI:456216"/>
        <dbReference type="EC" id="2.7.1.175"/>
    </reaction>
</comment>
<sequence length="438" mass="45347">MTLEAVTPDGLDHEVVALLGTWLPQRRWYPAKGTDAELTPVGTLHLADDVRVLLVRARAGDVDVVLQVPVALVVGAPPEGTDPGLVVGTAGDRTVLDAAGDARFLAAWLAAADGPGASVDVTAARVVTGEQSNTSVILPGPDGVPTGILKVLRTLAGGENPDIDVPRRLVEVGWDGVPAPLAWTQAGWTSPQGDAEVGYLGVLSAFVPGAQDGFELACEWAGAGRAFREPATELGVTVAGMHDALVRSFGVGSSMDGAAALASALRDRLAWATTAVPPLAGVADAVRAVADDVARLATTPPRQRVHGDLHLGQVLRSEGRWFVIDFEGEPLAPLAARVRPDLALRDVAGLLRSFDYAAAVGGLTGDAAAAWTADARAGLLAGYGVVDDPTSSLLLRALELDKTLYEAVYEARNRPAWTAIPQAGLERLLGPVRTSGDA</sequence>
<evidence type="ECO:0000256" key="1">
    <source>
        <dbReference type="ARBA" id="ARBA00004964"/>
    </source>
</evidence>
<keyword evidence="6" id="KW-0321">Glycogen metabolism</keyword>
<feature type="domain" description="Maltokinase N-terminal cap" evidence="16">
    <location>
        <begin position="22"/>
        <end position="101"/>
    </location>
</feature>
<accession>A0ABY5KX39</accession>
<dbReference type="RefSeq" id="WP_227577235.1">
    <property type="nucleotide sequence ID" value="NZ_CP101987.1"/>
</dbReference>
<gene>
    <name evidence="17" type="ORF">NP048_05635</name>
</gene>
<name>A0ABY5KX39_9CELL</name>
<evidence type="ECO:0000313" key="17">
    <source>
        <dbReference type="EMBL" id="UUI72923.1"/>
    </source>
</evidence>
<evidence type="ECO:0000256" key="7">
    <source>
        <dbReference type="ARBA" id="ARBA00022679"/>
    </source>
</evidence>
<dbReference type="EC" id="2.7.1.175" evidence="4"/>
<feature type="domain" description="Aminoglycoside phosphotransferase" evidence="15">
    <location>
        <begin position="232"/>
        <end position="353"/>
    </location>
</feature>
<keyword evidence="7" id="KW-0808">Transferase</keyword>
<evidence type="ECO:0000256" key="9">
    <source>
        <dbReference type="ARBA" id="ARBA00022777"/>
    </source>
</evidence>
<keyword evidence="18" id="KW-1185">Reference proteome</keyword>
<protein>
    <recommendedName>
        <fullName evidence="5">Maltokinase</fullName>
        <ecNumber evidence="4">2.7.1.175</ecNumber>
    </recommendedName>
    <alternativeName>
        <fullName evidence="13">Maltose-1-phosphate synthase</fullName>
    </alternativeName>
</protein>
<evidence type="ECO:0000256" key="8">
    <source>
        <dbReference type="ARBA" id="ARBA00022741"/>
    </source>
</evidence>
<evidence type="ECO:0000256" key="11">
    <source>
        <dbReference type="ARBA" id="ARBA00023056"/>
    </source>
</evidence>
<dbReference type="InterPro" id="IPR040999">
    <property type="entry name" value="Mak_N_cap"/>
</dbReference>
<dbReference type="EMBL" id="CP101987">
    <property type="protein sequence ID" value="UUI72923.1"/>
    <property type="molecule type" value="Genomic_DNA"/>
</dbReference>
<comment type="similarity">
    <text evidence="2">Belongs to the aminoglycoside phosphotransferase family.</text>
</comment>
<comment type="pathway">
    <text evidence="1">Glycan biosynthesis; glycogen biosynthesis.</text>
</comment>
<evidence type="ECO:0000256" key="5">
    <source>
        <dbReference type="ARBA" id="ARBA00013882"/>
    </source>
</evidence>
<evidence type="ECO:0000256" key="10">
    <source>
        <dbReference type="ARBA" id="ARBA00022840"/>
    </source>
</evidence>
<organism evidence="17 18">
    <name type="scientific">Cellulomonas xiejunii</name>
    <dbReference type="NCBI Taxonomy" id="2968083"/>
    <lineage>
        <taxon>Bacteria</taxon>
        <taxon>Bacillati</taxon>
        <taxon>Actinomycetota</taxon>
        <taxon>Actinomycetes</taxon>
        <taxon>Micrococcales</taxon>
        <taxon>Cellulomonadaceae</taxon>
        <taxon>Cellulomonas</taxon>
    </lineage>
</organism>
<evidence type="ECO:0000256" key="4">
    <source>
        <dbReference type="ARBA" id="ARBA00011962"/>
    </source>
</evidence>
<dbReference type="Proteomes" id="UP001316384">
    <property type="component" value="Chromosome"/>
</dbReference>
<evidence type="ECO:0000313" key="18">
    <source>
        <dbReference type="Proteomes" id="UP001316384"/>
    </source>
</evidence>
<dbReference type="Pfam" id="PF01636">
    <property type="entry name" value="APH"/>
    <property type="match status" value="1"/>
</dbReference>
<evidence type="ECO:0000259" key="15">
    <source>
        <dbReference type="Pfam" id="PF01636"/>
    </source>
</evidence>
<keyword evidence="8" id="KW-0547">Nucleotide-binding</keyword>
<keyword evidence="9" id="KW-0418">Kinase</keyword>
<dbReference type="Pfam" id="PF18085">
    <property type="entry name" value="Mak_N_cap"/>
    <property type="match status" value="1"/>
</dbReference>
<dbReference type="InterPro" id="IPR002575">
    <property type="entry name" value="Aminoglycoside_PTrfase"/>
</dbReference>
<evidence type="ECO:0000256" key="12">
    <source>
        <dbReference type="ARBA" id="ARBA00023277"/>
    </source>
</evidence>
<evidence type="ECO:0000256" key="6">
    <source>
        <dbReference type="ARBA" id="ARBA00022600"/>
    </source>
</evidence>
<reference evidence="17 18" key="1">
    <citation type="submission" date="2022-07" db="EMBL/GenBank/DDBJ databases">
        <title>Novel species in genus cellulomonas.</title>
        <authorList>
            <person name="Ye L."/>
        </authorList>
    </citation>
    <scope>NUCLEOTIDE SEQUENCE [LARGE SCALE GENOMIC DNA]</scope>
    <source>
        <strain evidence="18">zg-B89</strain>
    </source>
</reference>
<evidence type="ECO:0000256" key="2">
    <source>
        <dbReference type="ARBA" id="ARBA00006219"/>
    </source>
</evidence>